<feature type="compositionally biased region" description="Basic and acidic residues" evidence="1">
    <location>
        <begin position="163"/>
        <end position="172"/>
    </location>
</feature>
<feature type="region of interest" description="Disordered" evidence="1">
    <location>
        <begin position="1"/>
        <end position="172"/>
    </location>
</feature>
<dbReference type="EMBL" id="JAAQPE010000527">
    <property type="protein sequence ID" value="KAF5660022.1"/>
    <property type="molecule type" value="Genomic_DNA"/>
</dbReference>
<reference evidence="3" key="1">
    <citation type="journal article" date="2020" name="BMC Genomics">
        <title>Correction to: Identification and distribution of gene clusters required for synthesis of sphingolipid metabolism inhibitors in diverse species of the filamentous fungus Fusarium.</title>
        <authorList>
            <person name="Kim H.S."/>
            <person name="Lohmar J.M."/>
            <person name="Busman M."/>
            <person name="Brown D.W."/>
            <person name="Naumann T.A."/>
            <person name="Divon H.H."/>
            <person name="Lysoe E."/>
            <person name="Uhlig S."/>
            <person name="Proctor R.H."/>
        </authorList>
    </citation>
    <scope>NUCLEOTIDE SEQUENCE [LARGE SCALE GENOMIC DNA]</scope>
    <source>
        <strain evidence="3">NRRL 25331</strain>
    </source>
</reference>
<protein>
    <submittedName>
        <fullName evidence="2">Uncharacterized protein</fullName>
    </submittedName>
</protein>
<dbReference type="AlphaFoldDB" id="A0A8H5T0B4"/>
<keyword evidence="3" id="KW-1185">Reference proteome</keyword>
<gene>
    <name evidence="2" type="ORF">FCIRC_12261</name>
</gene>
<feature type="compositionally biased region" description="Polar residues" evidence="1">
    <location>
        <begin position="66"/>
        <end position="85"/>
    </location>
</feature>
<evidence type="ECO:0000313" key="2">
    <source>
        <dbReference type="EMBL" id="KAF5660022.1"/>
    </source>
</evidence>
<dbReference type="Proteomes" id="UP000572754">
    <property type="component" value="Unassembled WGS sequence"/>
</dbReference>
<organism evidence="2 3">
    <name type="scientific">Fusarium circinatum</name>
    <name type="common">Pitch canker fungus</name>
    <name type="synonym">Gibberella circinata</name>
    <dbReference type="NCBI Taxonomy" id="48490"/>
    <lineage>
        <taxon>Eukaryota</taxon>
        <taxon>Fungi</taxon>
        <taxon>Dikarya</taxon>
        <taxon>Ascomycota</taxon>
        <taxon>Pezizomycotina</taxon>
        <taxon>Sordariomycetes</taxon>
        <taxon>Hypocreomycetidae</taxon>
        <taxon>Hypocreales</taxon>
        <taxon>Nectriaceae</taxon>
        <taxon>Fusarium</taxon>
        <taxon>Fusarium fujikuroi species complex</taxon>
    </lineage>
</organism>
<comment type="caution">
    <text evidence="2">The sequence shown here is derived from an EMBL/GenBank/DDBJ whole genome shotgun (WGS) entry which is preliminary data.</text>
</comment>
<evidence type="ECO:0000313" key="3">
    <source>
        <dbReference type="Proteomes" id="UP000572754"/>
    </source>
</evidence>
<proteinExistence type="predicted"/>
<feature type="compositionally biased region" description="Basic and acidic residues" evidence="1">
    <location>
        <begin position="20"/>
        <end position="29"/>
    </location>
</feature>
<feature type="compositionally biased region" description="Basic and acidic residues" evidence="1">
    <location>
        <begin position="136"/>
        <end position="145"/>
    </location>
</feature>
<reference evidence="2 3" key="2">
    <citation type="submission" date="2020-05" db="EMBL/GenBank/DDBJ databases">
        <title>Identification and distribution of gene clusters putatively required for synthesis of sphingolipid metabolism inhibitors in phylogenetically diverse species of the filamentous fungus Fusarium.</title>
        <authorList>
            <person name="Kim H.-S."/>
            <person name="Busman M."/>
            <person name="Brown D.W."/>
            <person name="Divon H."/>
            <person name="Uhlig S."/>
            <person name="Proctor R.H."/>
        </authorList>
    </citation>
    <scope>NUCLEOTIDE SEQUENCE [LARGE SCALE GENOMIC DNA]</scope>
    <source>
        <strain evidence="2 3">NRRL 25331</strain>
    </source>
</reference>
<name>A0A8H5T0B4_FUSCI</name>
<sequence>MPAPRVGKSGSTPQPTGDHQGLRAPERAHQPAAYRQEARMNMAPQLRPLDRVYTSPPGVCAPNYSPAPTQGAKQPQGQSNDTHTNSSKRQRYVRGQQVGNKVIVDKSVPLPPQGQFKAPDLNRSRAKRYSPRRGGSIRDRIDRSHTVSPLTEDERNAPFVEIPSHDEYAGWV</sequence>
<evidence type="ECO:0000256" key="1">
    <source>
        <dbReference type="SAM" id="MobiDB-lite"/>
    </source>
</evidence>
<accession>A0A8H5T0B4</accession>